<feature type="region of interest" description="Disordered" evidence="1">
    <location>
        <begin position="1"/>
        <end position="113"/>
    </location>
</feature>
<comment type="caution">
    <text evidence="2">The sequence shown here is derived from an EMBL/GenBank/DDBJ whole genome shotgun (WGS) entry which is preliminary data.</text>
</comment>
<reference evidence="2 3" key="1">
    <citation type="submission" date="2019-02" db="EMBL/GenBank/DDBJ databases">
        <title>Deep-cultivation of Planctomycetes and their phenomic and genomic characterization uncovers novel biology.</title>
        <authorList>
            <person name="Wiegand S."/>
            <person name="Jogler M."/>
            <person name="Boedeker C."/>
            <person name="Pinto D."/>
            <person name="Vollmers J."/>
            <person name="Rivas-Marin E."/>
            <person name="Kohn T."/>
            <person name="Peeters S.H."/>
            <person name="Heuer A."/>
            <person name="Rast P."/>
            <person name="Oberbeckmann S."/>
            <person name="Bunk B."/>
            <person name="Jeske O."/>
            <person name="Meyerdierks A."/>
            <person name="Storesund J.E."/>
            <person name="Kallscheuer N."/>
            <person name="Luecker S."/>
            <person name="Lage O.M."/>
            <person name="Pohl T."/>
            <person name="Merkel B.J."/>
            <person name="Hornburger P."/>
            <person name="Mueller R.-W."/>
            <person name="Bruemmer F."/>
            <person name="Labrenz M."/>
            <person name="Spormann A.M."/>
            <person name="Op Den Camp H."/>
            <person name="Overmann J."/>
            <person name="Amann R."/>
            <person name="Jetten M.S.M."/>
            <person name="Mascher T."/>
            <person name="Medema M.H."/>
            <person name="Devos D.P."/>
            <person name="Kaster A.-K."/>
            <person name="Ovreas L."/>
            <person name="Rohde M."/>
            <person name="Galperin M.Y."/>
            <person name="Jogler C."/>
        </authorList>
    </citation>
    <scope>NUCLEOTIDE SEQUENCE [LARGE SCALE GENOMIC DNA]</scope>
    <source>
        <strain evidence="2 3">Pla52o</strain>
    </source>
</reference>
<evidence type="ECO:0000256" key="1">
    <source>
        <dbReference type="SAM" id="MobiDB-lite"/>
    </source>
</evidence>
<name>A0A5C6CE83_9BACT</name>
<evidence type="ECO:0000313" key="2">
    <source>
        <dbReference type="EMBL" id="TWU21606.1"/>
    </source>
</evidence>
<keyword evidence="3" id="KW-1185">Reference proteome</keyword>
<dbReference type="EMBL" id="SJPT01000006">
    <property type="protein sequence ID" value="TWU21606.1"/>
    <property type="molecule type" value="Genomic_DNA"/>
</dbReference>
<sequence>MPPLEPLYRNGTAGPPRPEGNRSQGNRSQGNESQGNESQGNESQGNESQGNESQGNESQGNESQGNRSHPAREWKYAYNDLRVRLPNRRTQKRPKKHPGRSLHGLSSENASKD</sequence>
<accession>A0A5C6CE83</accession>
<proteinExistence type="predicted"/>
<evidence type="ECO:0000313" key="3">
    <source>
        <dbReference type="Proteomes" id="UP000316304"/>
    </source>
</evidence>
<organism evidence="2 3">
    <name type="scientific">Novipirellula galeiformis</name>
    <dbReference type="NCBI Taxonomy" id="2528004"/>
    <lineage>
        <taxon>Bacteria</taxon>
        <taxon>Pseudomonadati</taxon>
        <taxon>Planctomycetota</taxon>
        <taxon>Planctomycetia</taxon>
        <taxon>Pirellulales</taxon>
        <taxon>Pirellulaceae</taxon>
        <taxon>Novipirellula</taxon>
    </lineage>
</organism>
<gene>
    <name evidence="2" type="ORF">Pla52o_37930</name>
</gene>
<feature type="compositionally biased region" description="Polar residues" evidence="1">
    <location>
        <begin position="104"/>
        <end position="113"/>
    </location>
</feature>
<protein>
    <submittedName>
        <fullName evidence="2">Uncharacterized protein</fullName>
    </submittedName>
</protein>
<feature type="compositionally biased region" description="Polar residues" evidence="1">
    <location>
        <begin position="21"/>
        <end position="67"/>
    </location>
</feature>
<feature type="compositionally biased region" description="Basic residues" evidence="1">
    <location>
        <begin position="85"/>
        <end position="100"/>
    </location>
</feature>
<dbReference type="AlphaFoldDB" id="A0A5C6CE83"/>
<dbReference type="Proteomes" id="UP000316304">
    <property type="component" value="Unassembled WGS sequence"/>
</dbReference>